<gene>
    <name evidence="1" type="ORF">PFL1_04635</name>
</gene>
<dbReference type="InterPro" id="IPR023214">
    <property type="entry name" value="HAD_sf"/>
</dbReference>
<dbReference type="RefSeq" id="XP_007880352.1">
    <property type="nucleotide sequence ID" value="XM_007882161.1"/>
</dbReference>
<dbReference type="NCBIfam" id="TIGR01456">
    <property type="entry name" value="CECR5"/>
    <property type="match status" value="1"/>
</dbReference>
<dbReference type="InterPro" id="IPR006357">
    <property type="entry name" value="HAD-SF_hydro_IIA"/>
</dbReference>
<accession>A0A061HBC9</accession>
<dbReference type="GeneID" id="19318736"/>
<dbReference type="EMBL" id="KE361637">
    <property type="protein sequence ID" value="EPQ27891.1"/>
    <property type="molecule type" value="Genomic_DNA"/>
</dbReference>
<dbReference type="GO" id="GO:0005739">
    <property type="term" value="C:mitochondrion"/>
    <property type="evidence" value="ECO:0007669"/>
    <property type="project" value="TreeGrafter"/>
</dbReference>
<dbReference type="HOGENOM" id="CLU_030880_3_1_1"/>
<dbReference type="PANTHER" id="PTHR14269:SF4">
    <property type="entry name" value="CAT EYE SYNDROME CRITICAL REGION PROTEIN 5"/>
    <property type="match status" value="1"/>
</dbReference>
<dbReference type="InterPro" id="IPR036412">
    <property type="entry name" value="HAD-like_sf"/>
</dbReference>
<dbReference type="GO" id="GO:0046474">
    <property type="term" value="P:glycerophospholipid biosynthetic process"/>
    <property type="evidence" value="ECO:0007669"/>
    <property type="project" value="TreeGrafter"/>
</dbReference>
<dbReference type="InterPro" id="IPR006353">
    <property type="entry name" value="HAD-SF_hydro_IIA_CECR5"/>
</dbReference>
<sequence>MALASLLRQSGCTRHSSLLRSWPAAFSSPVRSYSLPAAQRPLAFAFDIDGVLKAGPLVLPEAKRALQILDGRNPRNEKVPYVFITNGGGKDEASRAADLSRELEIDLKPSQIIQAHTVMKSLVPLYANKPILMVGGPESPPGVPRRVMHQYGFNNVFTTHDLHAYAPAAWPFTKVAPEQLPHIRKEDFSKIQFAAVLVFHDSREWGRDIQLIIDVLRSNNGVFGTEHSHDTPPKEQMPIYFSHGDLLWGNDHSVVRFGQGAFRLALENVWKHTTGRDLQATVFGKPHSLTYDYATELLRDLLIQTAGSSKSASQQQRAQAAQELGPSVWMVGDNPESDIAGANNYGWSSALVRTGVYKDAHGTPRHEPTVIVDDVEQAVKKALELEWGI</sequence>
<proteinExistence type="predicted"/>
<dbReference type="PANTHER" id="PTHR14269">
    <property type="entry name" value="CDP-DIACYLGLYCEROL--GLYCEROL-3-PHOSPHATE 3-PHOSPHATIDYLTRANSFERASE-RELATED"/>
    <property type="match status" value="1"/>
</dbReference>
<dbReference type="Gene3D" id="3.40.50.1000">
    <property type="entry name" value="HAD superfamily/HAD-like"/>
    <property type="match status" value="2"/>
</dbReference>
<dbReference type="OrthoDB" id="10251048at2759"/>
<dbReference type="eggNOG" id="KOG1618">
    <property type="taxonomic scope" value="Eukaryota"/>
</dbReference>
<dbReference type="SUPFAM" id="SSF56784">
    <property type="entry name" value="HAD-like"/>
    <property type="match status" value="1"/>
</dbReference>
<dbReference type="InterPro" id="IPR050324">
    <property type="entry name" value="CDP-alcohol_PTase-I"/>
</dbReference>
<name>A0A061HBC9_9BASI</name>
<evidence type="ECO:0008006" key="3">
    <source>
        <dbReference type="Google" id="ProtNLM"/>
    </source>
</evidence>
<organism evidence="1 2">
    <name type="scientific">Pseudozyma flocculosa PF-1</name>
    <dbReference type="NCBI Taxonomy" id="1277687"/>
    <lineage>
        <taxon>Eukaryota</taxon>
        <taxon>Fungi</taxon>
        <taxon>Dikarya</taxon>
        <taxon>Basidiomycota</taxon>
        <taxon>Ustilaginomycotina</taxon>
        <taxon>Ustilaginomycetes</taxon>
        <taxon>Ustilaginales</taxon>
        <taxon>Ustilaginaceae</taxon>
        <taxon>Pseudozyma</taxon>
    </lineage>
</organism>
<dbReference type="Pfam" id="PF13242">
    <property type="entry name" value="Hydrolase_like"/>
    <property type="match status" value="1"/>
</dbReference>
<dbReference type="AlphaFoldDB" id="A0A061HBC9"/>
<evidence type="ECO:0000313" key="1">
    <source>
        <dbReference type="EMBL" id="EPQ27891.1"/>
    </source>
</evidence>
<dbReference type="KEGG" id="pfp:PFL1_04635"/>
<dbReference type="Proteomes" id="UP000053664">
    <property type="component" value="Unassembled WGS sequence"/>
</dbReference>
<evidence type="ECO:0000313" key="2">
    <source>
        <dbReference type="Proteomes" id="UP000053664"/>
    </source>
</evidence>
<dbReference type="Pfam" id="PF13344">
    <property type="entry name" value="Hydrolase_6"/>
    <property type="match status" value="1"/>
</dbReference>
<reference evidence="1 2" key="1">
    <citation type="journal article" date="2013" name="Plant Cell">
        <title>The transition from a phytopathogenic smut ancestor to an anamorphic biocontrol agent deciphered by comparative whole-genome analysis.</title>
        <authorList>
            <person name="Lefebvre F."/>
            <person name="Joly D.L."/>
            <person name="Labbe C."/>
            <person name="Teichmann B."/>
            <person name="Linning R."/>
            <person name="Belzile F."/>
            <person name="Bakkeren G."/>
            <person name="Belanger R.R."/>
        </authorList>
    </citation>
    <scope>NUCLEOTIDE SEQUENCE [LARGE SCALE GENOMIC DNA]</scope>
    <source>
        <strain evidence="1 2">PF-1</strain>
    </source>
</reference>
<dbReference type="NCBIfam" id="TIGR01460">
    <property type="entry name" value="HAD-SF-IIA"/>
    <property type="match status" value="1"/>
</dbReference>
<protein>
    <recommendedName>
        <fullName evidence="3">HAD-superfamily subfamily IIA hydrolase</fullName>
    </recommendedName>
</protein>